<dbReference type="InterPro" id="IPR047142">
    <property type="entry name" value="OryJ/VirC-like"/>
</dbReference>
<dbReference type="SUPFAM" id="SSF51182">
    <property type="entry name" value="RmlC-like cupins"/>
    <property type="match status" value="1"/>
</dbReference>
<dbReference type="Proteomes" id="UP001583177">
    <property type="component" value="Unassembled WGS sequence"/>
</dbReference>
<dbReference type="Pfam" id="PF07883">
    <property type="entry name" value="Cupin_2"/>
    <property type="match status" value="1"/>
</dbReference>
<dbReference type="CDD" id="cd02231">
    <property type="entry name" value="cupin_BLL6423-like"/>
    <property type="match status" value="1"/>
</dbReference>
<gene>
    <name evidence="3" type="ORF">Daus18300_011514</name>
</gene>
<feature type="region of interest" description="Disordered" evidence="1">
    <location>
        <begin position="1"/>
        <end position="24"/>
    </location>
</feature>
<proteinExistence type="predicted"/>
<dbReference type="InterPro" id="IPR013096">
    <property type="entry name" value="Cupin_2"/>
</dbReference>
<feature type="compositionally biased region" description="Polar residues" evidence="1">
    <location>
        <begin position="9"/>
        <end position="24"/>
    </location>
</feature>
<dbReference type="InterPro" id="IPR011051">
    <property type="entry name" value="RmlC_Cupin_sf"/>
</dbReference>
<dbReference type="EMBL" id="JAWRVE010000141">
    <property type="protein sequence ID" value="KAL1854328.1"/>
    <property type="molecule type" value="Genomic_DNA"/>
</dbReference>
<evidence type="ECO:0000259" key="2">
    <source>
        <dbReference type="Pfam" id="PF07883"/>
    </source>
</evidence>
<accession>A0ABR3W665</accession>
<evidence type="ECO:0000313" key="4">
    <source>
        <dbReference type="Proteomes" id="UP001583177"/>
    </source>
</evidence>
<name>A0ABR3W665_9PEZI</name>
<keyword evidence="4" id="KW-1185">Reference proteome</keyword>
<dbReference type="Gene3D" id="2.60.120.10">
    <property type="entry name" value="Jelly Rolls"/>
    <property type="match status" value="1"/>
</dbReference>
<feature type="domain" description="Cupin type-2" evidence="2">
    <location>
        <begin position="90"/>
        <end position="158"/>
    </location>
</feature>
<organism evidence="3 4">
    <name type="scientific">Diaporthe australafricana</name>
    <dbReference type="NCBI Taxonomy" id="127596"/>
    <lineage>
        <taxon>Eukaryota</taxon>
        <taxon>Fungi</taxon>
        <taxon>Dikarya</taxon>
        <taxon>Ascomycota</taxon>
        <taxon>Pezizomycotina</taxon>
        <taxon>Sordariomycetes</taxon>
        <taxon>Sordariomycetidae</taxon>
        <taxon>Diaporthales</taxon>
        <taxon>Diaporthaceae</taxon>
        <taxon>Diaporthe</taxon>
    </lineage>
</organism>
<dbReference type="PANTHER" id="PTHR36156">
    <property type="entry name" value="SLR2101 PROTEIN"/>
    <property type="match status" value="1"/>
</dbReference>
<reference evidence="3 4" key="1">
    <citation type="journal article" date="2024" name="IMA Fungus">
        <title>IMA Genome - F19 : A genome assembly and annotation guide to empower mycologists, including annotated draft genome sequences of Ceratocystis pirilliformis, Diaporthe australafricana, Fusarium ophioides, Paecilomyces lecythidis, and Sporothrix stenoceras.</title>
        <authorList>
            <person name="Aylward J."/>
            <person name="Wilson A.M."/>
            <person name="Visagie C.M."/>
            <person name="Spraker J."/>
            <person name="Barnes I."/>
            <person name="Buitendag C."/>
            <person name="Ceriani C."/>
            <person name="Del Mar Angel L."/>
            <person name="du Plessis D."/>
            <person name="Fuchs T."/>
            <person name="Gasser K."/>
            <person name="Kramer D."/>
            <person name="Li W."/>
            <person name="Munsamy K."/>
            <person name="Piso A."/>
            <person name="Price J.L."/>
            <person name="Sonnekus B."/>
            <person name="Thomas C."/>
            <person name="van der Nest A."/>
            <person name="van Dijk A."/>
            <person name="van Heerden A."/>
            <person name="van Vuuren N."/>
            <person name="Yilmaz N."/>
            <person name="Duong T.A."/>
            <person name="van der Merwe N.A."/>
            <person name="Wingfield M.J."/>
            <person name="Wingfield B.D."/>
        </authorList>
    </citation>
    <scope>NUCLEOTIDE SEQUENCE [LARGE SCALE GENOMIC DNA]</scope>
    <source>
        <strain evidence="3 4">CMW 18300</strain>
    </source>
</reference>
<dbReference type="PANTHER" id="PTHR36156:SF2">
    <property type="entry name" value="CUPIN TYPE-2 DOMAIN-CONTAINING PROTEIN"/>
    <property type="match status" value="1"/>
</dbReference>
<protein>
    <recommendedName>
        <fullName evidence="2">Cupin type-2 domain-containing protein</fullName>
    </recommendedName>
</protein>
<dbReference type="InterPro" id="IPR014710">
    <property type="entry name" value="RmlC-like_jellyroll"/>
</dbReference>
<comment type="caution">
    <text evidence="3">The sequence shown here is derived from an EMBL/GenBank/DDBJ whole genome shotgun (WGS) entry which is preliminary data.</text>
</comment>
<evidence type="ECO:0000256" key="1">
    <source>
        <dbReference type="SAM" id="MobiDB-lite"/>
    </source>
</evidence>
<sequence>MASNKEESSTQARLPSPRLVSTTHTADGTSVFATDETVPAFQPFGPGTSGFHNFDIRPTLPANNTEAAAPPSALANTFPRCGPGGAYCGVTDIPPNYSAPMHRTLSLDYAVVLSGEIVCVLDGGEEKTISQGEFIIQRGTNHQWINRSATEVARILFVMVGAEKVVLGDGTELEETVFKK</sequence>
<evidence type="ECO:0000313" key="3">
    <source>
        <dbReference type="EMBL" id="KAL1854328.1"/>
    </source>
</evidence>